<dbReference type="InterPro" id="IPR041542">
    <property type="entry name" value="GH43_C2"/>
</dbReference>
<sequence length="520" mass="59624">MNKDYVLLSNEGKWGDQGDGTYVNPVLPGDYCDPDVISVGEDYYAISSTLHCSPGMAVLHSKDLVNWNVISHVVEDLTVIGPEYRHDRMNRYARGVWAGAIRFHDHQFWVYFFTPDEGLFVSTATDPAGPWESLYHSWEIAGWDDCCPFWDDDGQGYLVATNFADNYNIYLFKLSDDGKQILHDSGVVIHQYKGSEASKLYKINGLYYIFHSEVRPRNGEEVRVVMMLRSEHLYGPYEEKELIHTHGVEVDREPNQGGLVQTASGEWYFISHQGAGGYFEGRTLHLLPVTWVDGWPIIGEDTDGDGVGEMVWGGKKPIQGYPKTILTVNDDFNSPVLQSQWGWNHQPKADTWSFTERRGYLRLHACVPSEKNDFFKISNILSQRTYRVPHNVVTAKYDLSGMVDDQETGLCHFGQTYCTIGIHQQEGTRVLKFNHSNTIEWGPSFDTTELWLRSTWNLYGENRYEYSLDGENFISFGEVYPLGWGPYRGDRVGVYNLNHEREQGYVDVEYFNYESGDKKV</sequence>
<keyword evidence="3 6" id="KW-0326">Glycosidase</keyword>
<dbReference type="Proteomes" id="UP000198538">
    <property type="component" value="Unassembled WGS sequence"/>
</dbReference>
<dbReference type="EMBL" id="FMVM01000003">
    <property type="protein sequence ID" value="SCY18379.1"/>
    <property type="molecule type" value="Genomic_DNA"/>
</dbReference>
<dbReference type="InterPro" id="IPR023296">
    <property type="entry name" value="Glyco_hydro_beta-prop_sf"/>
</dbReference>
<dbReference type="AlphaFoldDB" id="A0A1G5DUC0"/>
<dbReference type="GO" id="GO:0004553">
    <property type="term" value="F:hydrolase activity, hydrolyzing O-glycosyl compounds"/>
    <property type="evidence" value="ECO:0007669"/>
    <property type="project" value="InterPro"/>
</dbReference>
<comment type="similarity">
    <text evidence="1 6">Belongs to the glycosyl hydrolase 43 family.</text>
</comment>
<evidence type="ECO:0000256" key="5">
    <source>
        <dbReference type="PIRSR" id="PIRSR606710-2"/>
    </source>
</evidence>
<proteinExistence type="inferred from homology"/>
<protein>
    <submittedName>
        <fullName evidence="8">Beta-xylosidase</fullName>
    </submittedName>
</protein>
<dbReference type="PANTHER" id="PTHR42812">
    <property type="entry name" value="BETA-XYLOSIDASE"/>
    <property type="match status" value="1"/>
</dbReference>
<evidence type="ECO:0000256" key="6">
    <source>
        <dbReference type="RuleBase" id="RU361187"/>
    </source>
</evidence>
<organism evidence="8 9">
    <name type="scientific">Paenibacillus polysaccharolyticus</name>
    <dbReference type="NCBI Taxonomy" id="582692"/>
    <lineage>
        <taxon>Bacteria</taxon>
        <taxon>Bacillati</taxon>
        <taxon>Bacillota</taxon>
        <taxon>Bacilli</taxon>
        <taxon>Bacillales</taxon>
        <taxon>Paenibacillaceae</taxon>
        <taxon>Paenibacillus</taxon>
    </lineage>
</organism>
<evidence type="ECO:0000313" key="8">
    <source>
        <dbReference type="EMBL" id="SCY18379.1"/>
    </source>
</evidence>
<dbReference type="SUPFAM" id="SSF75005">
    <property type="entry name" value="Arabinanase/levansucrase/invertase"/>
    <property type="match status" value="1"/>
</dbReference>
<dbReference type="InterPro" id="IPR013320">
    <property type="entry name" value="ConA-like_dom_sf"/>
</dbReference>
<dbReference type="Gene3D" id="2.115.10.20">
    <property type="entry name" value="Glycosyl hydrolase domain, family 43"/>
    <property type="match status" value="1"/>
</dbReference>
<dbReference type="Pfam" id="PF17851">
    <property type="entry name" value="GH43_C2"/>
    <property type="match status" value="1"/>
</dbReference>
<keyword evidence="2 6" id="KW-0378">Hydrolase</keyword>
<evidence type="ECO:0000256" key="2">
    <source>
        <dbReference type="ARBA" id="ARBA00022801"/>
    </source>
</evidence>
<evidence type="ECO:0000313" key="9">
    <source>
        <dbReference type="Proteomes" id="UP000198538"/>
    </source>
</evidence>
<reference evidence="9" key="1">
    <citation type="submission" date="2016-10" db="EMBL/GenBank/DDBJ databases">
        <authorList>
            <person name="Varghese N."/>
            <person name="Submissions S."/>
        </authorList>
    </citation>
    <scope>NUCLEOTIDE SEQUENCE [LARGE SCALE GENOMIC DNA]</scope>
    <source>
        <strain evidence="9">BL9</strain>
    </source>
</reference>
<feature type="active site" description="Proton acceptor" evidence="4">
    <location>
        <position position="33"/>
    </location>
</feature>
<dbReference type="PANTHER" id="PTHR42812:SF12">
    <property type="entry name" value="BETA-XYLOSIDASE-RELATED"/>
    <property type="match status" value="1"/>
</dbReference>
<dbReference type="SUPFAM" id="SSF49899">
    <property type="entry name" value="Concanavalin A-like lectins/glucanases"/>
    <property type="match status" value="1"/>
</dbReference>
<dbReference type="GO" id="GO:0005975">
    <property type="term" value="P:carbohydrate metabolic process"/>
    <property type="evidence" value="ECO:0007669"/>
    <property type="project" value="InterPro"/>
</dbReference>
<accession>A0A1G5DUC0</accession>
<keyword evidence="9" id="KW-1185">Reference proteome</keyword>
<feature type="active site" description="Proton donor" evidence="4">
    <location>
        <position position="196"/>
    </location>
</feature>
<evidence type="ECO:0000256" key="3">
    <source>
        <dbReference type="ARBA" id="ARBA00023295"/>
    </source>
</evidence>
<feature type="site" description="Important for catalytic activity, responsible for pKa modulation of the active site Glu and correct orientation of both the proton donor and substrate" evidence="5">
    <location>
        <position position="145"/>
    </location>
</feature>
<dbReference type="InterPro" id="IPR051795">
    <property type="entry name" value="Glycosyl_Hydrlase_43"/>
</dbReference>
<evidence type="ECO:0000256" key="1">
    <source>
        <dbReference type="ARBA" id="ARBA00009865"/>
    </source>
</evidence>
<dbReference type="CDD" id="cd09001">
    <property type="entry name" value="GH43_FsAxh1-like"/>
    <property type="match status" value="1"/>
</dbReference>
<dbReference type="Gene3D" id="2.60.120.200">
    <property type="match status" value="1"/>
</dbReference>
<dbReference type="InterPro" id="IPR006710">
    <property type="entry name" value="Glyco_hydro_43"/>
</dbReference>
<feature type="domain" description="Beta-xylosidase C-terminal Concanavalin A-like" evidence="7">
    <location>
        <begin position="329"/>
        <end position="514"/>
    </location>
</feature>
<evidence type="ECO:0000256" key="4">
    <source>
        <dbReference type="PIRSR" id="PIRSR606710-1"/>
    </source>
</evidence>
<name>A0A1G5DUC0_9BACL</name>
<evidence type="ECO:0000259" key="7">
    <source>
        <dbReference type="Pfam" id="PF17851"/>
    </source>
</evidence>
<gene>
    <name evidence="8" type="ORF">SAMN05720606_10337</name>
</gene>
<dbReference type="Pfam" id="PF04616">
    <property type="entry name" value="Glyco_hydro_43"/>
    <property type="match status" value="1"/>
</dbReference>
<dbReference type="STRING" id="582692.SAMN05720606_10337"/>